<dbReference type="EMBL" id="DVOE01000044">
    <property type="protein sequence ID" value="HIU98787.1"/>
    <property type="molecule type" value="Genomic_DNA"/>
</dbReference>
<dbReference type="InterPro" id="IPR026893">
    <property type="entry name" value="Tyr/Ser_Pase_IphP-type"/>
</dbReference>
<proteinExistence type="inferred from homology"/>
<dbReference type="PANTHER" id="PTHR31126:SF1">
    <property type="entry name" value="TYROSINE SPECIFIC PROTEIN PHOSPHATASES DOMAIN-CONTAINING PROTEIN"/>
    <property type="match status" value="1"/>
</dbReference>
<organism evidence="3 4">
    <name type="scientific">Candidatus Limadaptatus stercoripullorum</name>
    <dbReference type="NCBI Taxonomy" id="2840846"/>
    <lineage>
        <taxon>Bacteria</taxon>
        <taxon>Bacillati</taxon>
        <taxon>Bacillota</taxon>
        <taxon>Clostridia</taxon>
        <taxon>Eubacteriales</taxon>
        <taxon>Candidatus Limadaptatus</taxon>
    </lineage>
</organism>
<dbReference type="Proteomes" id="UP000886857">
    <property type="component" value="Unassembled WGS sequence"/>
</dbReference>
<accession>A0A9D1NA53</accession>
<dbReference type="InterPro" id="IPR029021">
    <property type="entry name" value="Prot-tyrosine_phosphatase-like"/>
</dbReference>
<dbReference type="Pfam" id="PF13350">
    <property type="entry name" value="Y_phosphatase3"/>
    <property type="match status" value="1"/>
</dbReference>
<dbReference type="AlphaFoldDB" id="A0A9D1NA53"/>
<reference evidence="3" key="2">
    <citation type="journal article" date="2021" name="PeerJ">
        <title>Extensive microbial diversity within the chicken gut microbiome revealed by metagenomics and culture.</title>
        <authorList>
            <person name="Gilroy R."/>
            <person name="Ravi A."/>
            <person name="Getino M."/>
            <person name="Pursley I."/>
            <person name="Horton D.L."/>
            <person name="Alikhan N.F."/>
            <person name="Baker D."/>
            <person name="Gharbi K."/>
            <person name="Hall N."/>
            <person name="Watson M."/>
            <person name="Adriaenssens E.M."/>
            <person name="Foster-Nyarko E."/>
            <person name="Jarju S."/>
            <person name="Secka A."/>
            <person name="Antonio M."/>
            <person name="Oren A."/>
            <person name="Chaudhuri R.R."/>
            <person name="La Ragione R."/>
            <person name="Hildebrand F."/>
            <person name="Pallen M.J."/>
        </authorList>
    </citation>
    <scope>NUCLEOTIDE SEQUENCE</scope>
    <source>
        <strain evidence="3">10406</strain>
    </source>
</reference>
<dbReference type="PROSITE" id="PS50056">
    <property type="entry name" value="TYR_PHOSPHATASE_2"/>
    <property type="match status" value="1"/>
</dbReference>
<evidence type="ECO:0000259" key="2">
    <source>
        <dbReference type="PROSITE" id="PS50056"/>
    </source>
</evidence>
<dbReference type="Gene3D" id="3.90.190.10">
    <property type="entry name" value="Protein tyrosine phosphatase superfamily"/>
    <property type="match status" value="1"/>
</dbReference>
<protein>
    <submittedName>
        <fullName evidence="3">Tyrosine-protein phosphatase</fullName>
    </submittedName>
</protein>
<comment type="caution">
    <text evidence="3">The sequence shown here is derived from an EMBL/GenBank/DDBJ whole genome shotgun (WGS) entry which is preliminary data.</text>
</comment>
<dbReference type="PANTHER" id="PTHR31126">
    <property type="entry name" value="TYROSINE-PROTEIN PHOSPHATASE"/>
    <property type="match status" value="1"/>
</dbReference>
<reference evidence="3" key="1">
    <citation type="submission" date="2020-10" db="EMBL/GenBank/DDBJ databases">
        <authorList>
            <person name="Gilroy R."/>
        </authorList>
    </citation>
    <scope>NUCLEOTIDE SEQUENCE</scope>
    <source>
        <strain evidence="3">10406</strain>
    </source>
</reference>
<sequence length="255" mass="29125">MGQETTFDNFRDMGGLSLPDGGRIKSGKLFRACKLRPKNAADRKFLASLGLDSVVDLRTPEEVREKPDRLPRGTDYVNASVFGETKFKILAPTRKSCLAMLRCTDEQFDEIIDGIRDAYAYMPYAKEAYSELFRRMNEGRTIAFHCTAGKDRTGVAAMMIELALGRTREQAFAEYMRSNERKGGSTAKLLKLLRPFKLSDKFYECVRYNSRVHAELFDRAWDAIFAKYETIGDFLLGEYGVTADNIAAWKRYYTE</sequence>
<dbReference type="InterPro" id="IPR016130">
    <property type="entry name" value="Tyr_Pase_AS"/>
</dbReference>
<dbReference type="GO" id="GO:0004721">
    <property type="term" value="F:phosphoprotein phosphatase activity"/>
    <property type="evidence" value="ECO:0007669"/>
    <property type="project" value="InterPro"/>
</dbReference>
<evidence type="ECO:0000313" key="3">
    <source>
        <dbReference type="EMBL" id="HIU98787.1"/>
    </source>
</evidence>
<name>A0A9D1NA53_9FIRM</name>
<evidence type="ECO:0000256" key="1">
    <source>
        <dbReference type="ARBA" id="ARBA00009580"/>
    </source>
</evidence>
<dbReference type="InterPro" id="IPR000387">
    <property type="entry name" value="Tyr_Pase_dom"/>
</dbReference>
<evidence type="ECO:0000313" key="4">
    <source>
        <dbReference type="Proteomes" id="UP000886857"/>
    </source>
</evidence>
<dbReference type="SUPFAM" id="SSF52799">
    <property type="entry name" value="(Phosphotyrosine protein) phosphatases II"/>
    <property type="match status" value="1"/>
</dbReference>
<comment type="similarity">
    <text evidence="1">Belongs to the protein-tyrosine phosphatase family.</text>
</comment>
<gene>
    <name evidence="3" type="ORF">IAC73_02965</name>
</gene>
<feature type="domain" description="Tyrosine specific protein phosphatases" evidence="2">
    <location>
        <begin position="119"/>
        <end position="155"/>
    </location>
</feature>
<dbReference type="PROSITE" id="PS00383">
    <property type="entry name" value="TYR_PHOSPHATASE_1"/>
    <property type="match status" value="1"/>
</dbReference>